<protein>
    <submittedName>
        <fullName evidence="3">Ras-related protein</fullName>
    </submittedName>
</protein>
<dbReference type="STRING" id="6182.A0A4Z2DB20"/>
<sequence length="194" mass="22129">MSQSPVLLRISILGSGNVGKSCLTLQFMYDEFVEDYEPTKASSYVKSMTLDNFSCDVSIRDTAGQEDFAGVNENAYTFTDGFLVVFSLTDSDSFTEAERLLDRCATFQPDERVPRILVGNKVDLVDQIQVSKESAIEFANRWNIPYMETSAKTNHNVQEVFYRISKEIYLRKFVNNQPQYQLNKSNENNCCCIL</sequence>
<accession>A0A4Z2DB20</accession>
<name>A0A4Z2DB20_SCHJA</name>
<dbReference type="PROSITE" id="PS51419">
    <property type="entry name" value="RAB"/>
    <property type="match status" value="1"/>
</dbReference>
<dbReference type="PROSITE" id="PS51420">
    <property type="entry name" value="RHO"/>
    <property type="match status" value="1"/>
</dbReference>
<evidence type="ECO:0000313" key="3">
    <source>
        <dbReference type="EMBL" id="TNN13629.1"/>
    </source>
</evidence>
<dbReference type="OrthoDB" id="5976022at2759"/>
<dbReference type="Pfam" id="PF00071">
    <property type="entry name" value="Ras"/>
    <property type="match status" value="1"/>
</dbReference>
<dbReference type="Proteomes" id="UP000311919">
    <property type="component" value="Unassembled WGS sequence"/>
</dbReference>
<evidence type="ECO:0000256" key="1">
    <source>
        <dbReference type="ARBA" id="ARBA00022741"/>
    </source>
</evidence>
<dbReference type="GO" id="GO:0003924">
    <property type="term" value="F:GTPase activity"/>
    <property type="evidence" value="ECO:0007669"/>
    <property type="project" value="InterPro"/>
</dbReference>
<keyword evidence="4" id="KW-1185">Reference proteome</keyword>
<dbReference type="EMBL" id="SKCS01000186">
    <property type="protein sequence ID" value="TNN13629.1"/>
    <property type="molecule type" value="Genomic_DNA"/>
</dbReference>
<dbReference type="PRINTS" id="PR00449">
    <property type="entry name" value="RASTRNSFRMNG"/>
</dbReference>
<dbReference type="InterPro" id="IPR005225">
    <property type="entry name" value="Small_GTP-bd"/>
</dbReference>
<dbReference type="InterPro" id="IPR020849">
    <property type="entry name" value="Small_GTPase_Ras-type"/>
</dbReference>
<organism evidence="3 4">
    <name type="scientific">Schistosoma japonicum</name>
    <name type="common">Blood fluke</name>
    <dbReference type="NCBI Taxonomy" id="6182"/>
    <lineage>
        <taxon>Eukaryota</taxon>
        <taxon>Metazoa</taxon>
        <taxon>Spiralia</taxon>
        <taxon>Lophotrochozoa</taxon>
        <taxon>Platyhelminthes</taxon>
        <taxon>Trematoda</taxon>
        <taxon>Digenea</taxon>
        <taxon>Strigeidida</taxon>
        <taxon>Schistosomatoidea</taxon>
        <taxon>Schistosomatidae</taxon>
        <taxon>Schistosoma</taxon>
    </lineage>
</organism>
<dbReference type="PANTHER" id="PTHR24070">
    <property type="entry name" value="RAS, DI-RAS, AND RHEB FAMILY MEMBERS OF SMALL GTPASE SUPERFAMILY"/>
    <property type="match status" value="1"/>
</dbReference>
<gene>
    <name evidence="3" type="ORF">EWB00_002712</name>
</gene>
<evidence type="ECO:0000256" key="2">
    <source>
        <dbReference type="ARBA" id="ARBA00023134"/>
    </source>
</evidence>
<dbReference type="GO" id="GO:0005525">
    <property type="term" value="F:GTP binding"/>
    <property type="evidence" value="ECO:0007669"/>
    <property type="project" value="UniProtKB-KW"/>
</dbReference>
<dbReference type="InterPro" id="IPR027417">
    <property type="entry name" value="P-loop_NTPase"/>
</dbReference>
<dbReference type="SUPFAM" id="SSF52540">
    <property type="entry name" value="P-loop containing nucleoside triphosphate hydrolases"/>
    <property type="match status" value="1"/>
</dbReference>
<dbReference type="AlphaFoldDB" id="A0A4Z2DB20"/>
<dbReference type="FunFam" id="3.40.50.300:FF:001447">
    <property type="entry name" value="Ras-related protein Rab-1B"/>
    <property type="match status" value="1"/>
</dbReference>
<comment type="caution">
    <text evidence="3">The sequence shown here is derived from an EMBL/GenBank/DDBJ whole genome shotgun (WGS) entry which is preliminary data.</text>
</comment>
<dbReference type="SMART" id="SM00174">
    <property type="entry name" value="RHO"/>
    <property type="match status" value="1"/>
</dbReference>
<dbReference type="SMART" id="SM00175">
    <property type="entry name" value="RAB"/>
    <property type="match status" value="1"/>
</dbReference>
<dbReference type="PROSITE" id="PS51421">
    <property type="entry name" value="RAS"/>
    <property type="match status" value="1"/>
</dbReference>
<dbReference type="InterPro" id="IPR001806">
    <property type="entry name" value="Small_GTPase"/>
</dbReference>
<dbReference type="GO" id="GO:0016020">
    <property type="term" value="C:membrane"/>
    <property type="evidence" value="ECO:0007669"/>
    <property type="project" value="InterPro"/>
</dbReference>
<proteinExistence type="predicted"/>
<keyword evidence="2" id="KW-0342">GTP-binding</keyword>
<dbReference type="NCBIfam" id="TIGR00231">
    <property type="entry name" value="small_GTP"/>
    <property type="match status" value="1"/>
</dbReference>
<dbReference type="SMART" id="SM00173">
    <property type="entry name" value="RAS"/>
    <property type="match status" value="1"/>
</dbReference>
<dbReference type="GO" id="GO:0007165">
    <property type="term" value="P:signal transduction"/>
    <property type="evidence" value="ECO:0007669"/>
    <property type="project" value="InterPro"/>
</dbReference>
<dbReference type="Gene3D" id="3.40.50.300">
    <property type="entry name" value="P-loop containing nucleotide triphosphate hydrolases"/>
    <property type="match status" value="1"/>
</dbReference>
<keyword evidence="1" id="KW-0547">Nucleotide-binding</keyword>
<evidence type="ECO:0000313" key="4">
    <source>
        <dbReference type="Proteomes" id="UP000311919"/>
    </source>
</evidence>
<reference evidence="3 4" key="1">
    <citation type="submission" date="2019-03" db="EMBL/GenBank/DDBJ databases">
        <title>An improved genome assembly of the fluke Schistosoma japonicum.</title>
        <authorList>
            <person name="Hu W."/>
            <person name="Luo F."/>
            <person name="Yin M."/>
            <person name="Mo X."/>
            <person name="Sun C."/>
            <person name="Wu Q."/>
            <person name="Zhu B."/>
            <person name="Xiang M."/>
            <person name="Wang J."/>
            <person name="Wang Y."/>
            <person name="Zhang T."/>
            <person name="Xu B."/>
            <person name="Zheng H."/>
            <person name="Feng Z."/>
        </authorList>
    </citation>
    <scope>NUCLEOTIDE SEQUENCE [LARGE SCALE GENOMIC DNA]</scope>
    <source>
        <strain evidence="3">HuSjv2</strain>
        <tissue evidence="3">Worms</tissue>
    </source>
</reference>